<dbReference type="VEuPathDB" id="AmoebaDB:DICPUDRAFT_79434"/>
<reference evidence="4" key="1">
    <citation type="journal article" date="2011" name="Genome Biol.">
        <title>Comparative genomics of the social amoebae Dictyostelium discoideum and Dictyostelium purpureum.</title>
        <authorList>
            <consortium name="US DOE Joint Genome Institute (JGI-PGF)"/>
            <person name="Sucgang R."/>
            <person name="Kuo A."/>
            <person name="Tian X."/>
            <person name="Salerno W."/>
            <person name="Parikh A."/>
            <person name="Feasley C.L."/>
            <person name="Dalin E."/>
            <person name="Tu H."/>
            <person name="Huang E."/>
            <person name="Barry K."/>
            <person name="Lindquist E."/>
            <person name="Shapiro H."/>
            <person name="Bruce D."/>
            <person name="Schmutz J."/>
            <person name="Salamov A."/>
            <person name="Fey P."/>
            <person name="Gaudet P."/>
            <person name="Anjard C."/>
            <person name="Babu M.M."/>
            <person name="Basu S."/>
            <person name="Bushmanova Y."/>
            <person name="van der Wel H."/>
            <person name="Katoh-Kurasawa M."/>
            <person name="Dinh C."/>
            <person name="Coutinho P.M."/>
            <person name="Saito T."/>
            <person name="Elias M."/>
            <person name="Schaap P."/>
            <person name="Kay R.R."/>
            <person name="Henrissat B."/>
            <person name="Eichinger L."/>
            <person name="Rivero F."/>
            <person name="Putnam N.H."/>
            <person name="West C.M."/>
            <person name="Loomis W.F."/>
            <person name="Chisholm R.L."/>
            <person name="Shaulsky G."/>
            <person name="Strassmann J.E."/>
            <person name="Queller D.C."/>
            <person name="Kuspa A."/>
            <person name="Grigoriev I.V."/>
        </authorList>
    </citation>
    <scope>NUCLEOTIDE SEQUENCE [LARGE SCALE GENOMIC DNA]</scope>
    <source>
        <strain evidence="4">QSDP1</strain>
    </source>
</reference>
<evidence type="ECO:0000256" key="2">
    <source>
        <dbReference type="SAM" id="Phobius"/>
    </source>
</evidence>
<feature type="transmembrane region" description="Helical" evidence="2">
    <location>
        <begin position="12"/>
        <end position="30"/>
    </location>
</feature>
<dbReference type="InParanoid" id="F0ZMK3"/>
<organism evidence="3 4">
    <name type="scientific">Dictyostelium purpureum</name>
    <name type="common">Slime mold</name>
    <dbReference type="NCBI Taxonomy" id="5786"/>
    <lineage>
        <taxon>Eukaryota</taxon>
        <taxon>Amoebozoa</taxon>
        <taxon>Evosea</taxon>
        <taxon>Eumycetozoa</taxon>
        <taxon>Dictyostelia</taxon>
        <taxon>Dictyosteliales</taxon>
        <taxon>Dictyosteliaceae</taxon>
        <taxon>Dictyostelium</taxon>
    </lineage>
</organism>
<evidence type="ECO:0000313" key="3">
    <source>
        <dbReference type="EMBL" id="EGC34830.1"/>
    </source>
</evidence>
<protein>
    <submittedName>
        <fullName evidence="3">Uncharacterized protein</fullName>
    </submittedName>
</protein>
<feature type="transmembrane region" description="Helical" evidence="2">
    <location>
        <begin position="625"/>
        <end position="650"/>
    </location>
</feature>
<accession>F0ZMK3</accession>
<feature type="region of interest" description="Disordered" evidence="1">
    <location>
        <begin position="76"/>
        <end position="108"/>
    </location>
</feature>
<dbReference type="Proteomes" id="UP000001064">
    <property type="component" value="Unassembled WGS sequence"/>
</dbReference>
<keyword evidence="4" id="KW-1185">Reference proteome</keyword>
<dbReference type="EMBL" id="GL871081">
    <property type="protein sequence ID" value="EGC34830.1"/>
    <property type="molecule type" value="Genomic_DNA"/>
</dbReference>
<sequence>MDQFKCNHSFYFIIFIFIYITITNCEVLYFNTSINCFEQQSPCLLSNPSNWINNTSPKNGDDLIIDFSNINYSGSDSSSSSNSNSNNSNNNSDGSNSSNDSSNDSSDDSNNKLNYIYLYINNTEINLNSLKVIGSNNEAIVSILINNTQININNQNISNISDSDIILFNNSIINIDNSTITINSNNNDSSINNFQIIQSNITLNFQSLINSSCNIQINSKSNLIIDSGSTFTALGDLSYSNDSIIQNINQSNIQLYGTVNNGTSITNCDNWVLINQSTITINIPNFIISNFSCYHNIIKNNSYNIYFYNSEPSPPPSIASLIKDTNSPFLNIISDIDLYISNSNLNLIQSNSFNSIVFLGSFGNSVKSLNLPNSNIIINSNSTLNILSSIVLKENSNDNSDSSINNSNSNISNSNNNSSLIGSILLEGTLSLEPKIYITVNKYINITNSLSVLNINYANINALVNMTAGMIQQNSVSGYTASNSSTLTKLYVSGPNSIVSIQNTMVFEQLTMRNGSTMSLTTYIDENSFHPTLYIKGNYSIEDSFINISFFLPDSEIKNTTSQYDIIVFALNGSSTVENSSSNNVNLNINANQIKLIEMDNSKKGFDYSLKIDSSSVSIVVSWHFPIWVFILIVSGGGIAALTVLGFFIYKIREYIIYKDYQVIV</sequence>
<evidence type="ECO:0000256" key="1">
    <source>
        <dbReference type="SAM" id="MobiDB-lite"/>
    </source>
</evidence>
<dbReference type="GeneID" id="10502067"/>
<evidence type="ECO:0000313" key="4">
    <source>
        <dbReference type="Proteomes" id="UP000001064"/>
    </source>
</evidence>
<keyword evidence="2" id="KW-0472">Membrane</keyword>
<keyword evidence="2" id="KW-1133">Transmembrane helix</keyword>
<name>F0ZMK3_DICPU</name>
<feature type="compositionally biased region" description="Low complexity" evidence="1">
    <location>
        <begin position="76"/>
        <end position="104"/>
    </location>
</feature>
<dbReference type="KEGG" id="dpp:DICPUDRAFT_79434"/>
<dbReference type="RefSeq" id="XP_003288637.1">
    <property type="nucleotide sequence ID" value="XM_003288589.1"/>
</dbReference>
<gene>
    <name evidence="3" type="ORF">DICPUDRAFT_79434</name>
</gene>
<dbReference type="AlphaFoldDB" id="F0ZMK3"/>
<proteinExistence type="predicted"/>
<keyword evidence="2" id="KW-0812">Transmembrane</keyword>